<dbReference type="InterPro" id="IPR045436">
    <property type="entry name" value="DUF6507"/>
</dbReference>
<reference evidence="1" key="1">
    <citation type="submission" date="2022-08" db="EMBL/GenBank/DDBJ databases">
        <authorList>
            <person name="Tian L."/>
        </authorList>
    </citation>
    <scope>NUCLEOTIDE SEQUENCE</scope>
    <source>
        <strain evidence="1">CM253</strain>
        <plasmid evidence="1">unnamed1</plasmid>
    </source>
</reference>
<dbReference type="GeneID" id="95578515"/>
<dbReference type="Proteomes" id="UP001057738">
    <property type="component" value="Plasmid unnamed1"/>
</dbReference>
<gene>
    <name evidence="1" type="ORF">NRK68_33810</name>
</gene>
<keyword evidence="1" id="KW-0614">Plasmid</keyword>
<keyword evidence="2" id="KW-1185">Reference proteome</keyword>
<protein>
    <submittedName>
        <fullName evidence="1">DUF6507 family protein</fullName>
    </submittedName>
</protein>
<organism evidence="1 2">
    <name type="scientific">Streptomyces yangpuensis</name>
    <dbReference type="NCBI Taxonomy" id="1648182"/>
    <lineage>
        <taxon>Bacteria</taxon>
        <taxon>Bacillati</taxon>
        <taxon>Actinomycetota</taxon>
        <taxon>Actinomycetes</taxon>
        <taxon>Kitasatosporales</taxon>
        <taxon>Streptomycetaceae</taxon>
        <taxon>Streptomyces</taxon>
    </lineage>
</organism>
<evidence type="ECO:0000313" key="1">
    <source>
        <dbReference type="EMBL" id="UUY52264.1"/>
    </source>
</evidence>
<geneLocation type="plasmid" evidence="1 2">
    <name>unnamed1</name>
</geneLocation>
<dbReference type="EMBL" id="CP102515">
    <property type="protein sequence ID" value="UUY52264.1"/>
    <property type="molecule type" value="Genomic_DNA"/>
</dbReference>
<name>A0ABY5Q7Q3_9ACTN</name>
<dbReference type="RefSeq" id="WP_257858005.1">
    <property type="nucleotide sequence ID" value="NZ_CP102515.1"/>
</dbReference>
<evidence type="ECO:0000313" key="2">
    <source>
        <dbReference type="Proteomes" id="UP001057738"/>
    </source>
</evidence>
<proteinExistence type="predicted"/>
<dbReference type="Pfam" id="PF20117">
    <property type="entry name" value="DUF6507"/>
    <property type="match status" value="1"/>
</dbReference>
<sequence>MTSWDIKPQGVQSQLKLTGERAGDVEHALNKLMSDMAEAAYAAGTAIPGSAAKVPSAAMQGPVATGQVPLSHRGSTGPVGAALSQYLEKRQTDLKSVAERIQAAILGAGKATNEYIQGDLEAAKQAQDAAKSVRLDQLKDLAGGAK</sequence>
<accession>A0ABY5Q7Q3</accession>